<gene>
    <name evidence="1" type="ORF">MQP27_37740</name>
</gene>
<dbReference type="EMBL" id="JALDAY010000013">
    <property type="protein sequence ID" value="MCI3276830.1"/>
    <property type="molecule type" value="Genomic_DNA"/>
</dbReference>
<dbReference type="PANTHER" id="PTHR43591">
    <property type="entry name" value="METHYLTRANSFERASE"/>
    <property type="match status" value="1"/>
</dbReference>
<organism evidence="1 2">
    <name type="scientific">Streptomyces cylindrosporus</name>
    <dbReference type="NCBI Taxonomy" id="2927583"/>
    <lineage>
        <taxon>Bacteria</taxon>
        <taxon>Bacillati</taxon>
        <taxon>Actinomycetota</taxon>
        <taxon>Actinomycetes</taxon>
        <taxon>Kitasatosporales</taxon>
        <taxon>Streptomycetaceae</taxon>
        <taxon>Streptomyces</taxon>
    </lineage>
</organism>
<keyword evidence="1" id="KW-0808">Transferase</keyword>
<proteinExistence type="predicted"/>
<dbReference type="RefSeq" id="WP_242773819.1">
    <property type="nucleotide sequence ID" value="NZ_JALDAY010000013.1"/>
</dbReference>
<accession>A0ABS9YHV4</accession>
<reference evidence="1" key="1">
    <citation type="submission" date="2022-03" db="EMBL/GenBank/DDBJ databases">
        <title>Streptomyces 7R015 and 7R016 isolated from Barleria lupulina in Thailand.</title>
        <authorList>
            <person name="Kanchanasin P."/>
            <person name="Phongsopitanun W."/>
            <person name="Tanasupawat S."/>
        </authorList>
    </citation>
    <scope>NUCLEOTIDE SEQUENCE</scope>
    <source>
        <strain evidence="1">7R015</strain>
    </source>
</reference>
<evidence type="ECO:0000313" key="1">
    <source>
        <dbReference type="EMBL" id="MCI3276830.1"/>
    </source>
</evidence>
<sequence>MPSPDEIRDAQRTTWAALAAGWEKWDALIMDQLRPVGAAIIDALHIAEDQHHLDIASGTGEPGLSIAALAPSGRVVLTDLVPQMLDVAARRADAQGVTNIETTVCSADDLPFADATFDSVSVRFGYMFLPDTTRATAEFARVLKPGGRLCSSVWARPEDNPWTAIALRAIATEVTVPPPAPDTPNMFRCAAPGYLSERYEAAGLRDIAEWDIPVELVTASPEEYWSMISEHVSLAVAVLQQVDAPARERIRAHALAGVRAFEQEGELRVPGVARCVAGTKPS</sequence>
<dbReference type="PANTHER" id="PTHR43591:SF24">
    <property type="entry name" value="2-METHOXY-6-POLYPRENYL-1,4-BENZOQUINOL METHYLASE, MITOCHONDRIAL"/>
    <property type="match status" value="1"/>
</dbReference>
<dbReference type="CDD" id="cd02440">
    <property type="entry name" value="AdoMet_MTases"/>
    <property type="match status" value="1"/>
</dbReference>
<dbReference type="GO" id="GO:0032259">
    <property type="term" value="P:methylation"/>
    <property type="evidence" value="ECO:0007669"/>
    <property type="project" value="UniProtKB-KW"/>
</dbReference>
<name>A0ABS9YHV4_9ACTN</name>
<dbReference type="InterPro" id="IPR029063">
    <property type="entry name" value="SAM-dependent_MTases_sf"/>
</dbReference>
<dbReference type="GO" id="GO:0008168">
    <property type="term" value="F:methyltransferase activity"/>
    <property type="evidence" value="ECO:0007669"/>
    <property type="project" value="UniProtKB-KW"/>
</dbReference>
<dbReference type="Gene3D" id="3.40.50.150">
    <property type="entry name" value="Vaccinia Virus protein VP39"/>
    <property type="match status" value="1"/>
</dbReference>
<dbReference type="Pfam" id="PF01209">
    <property type="entry name" value="Ubie_methyltran"/>
    <property type="match status" value="1"/>
</dbReference>
<keyword evidence="1" id="KW-0489">Methyltransferase</keyword>
<dbReference type="EC" id="2.1.1.-" evidence="1"/>
<dbReference type="SUPFAM" id="SSF53335">
    <property type="entry name" value="S-adenosyl-L-methionine-dependent methyltransferases"/>
    <property type="match status" value="1"/>
</dbReference>
<dbReference type="Proteomes" id="UP001165269">
    <property type="component" value="Unassembled WGS sequence"/>
</dbReference>
<keyword evidence="2" id="KW-1185">Reference proteome</keyword>
<evidence type="ECO:0000313" key="2">
    <source>
        <dbReference type="Proteomes" id="UP001165269"/>
    </source>
</evidence>
<comment type="caution">
    <text evidence="1">The sequence shown here is derived from an EMBL/GenBank/DDBJ whole genome shotgun (WGS) entry which is preliminary data.</text>
</comment>
<protein>
    <submittedName>
        <fullName evidence="1">Class I SAM-dependent methyltransferase</fullName>
        <ecNumber evidence="1">2.1.1.-</ecNumber>
    </submittedName>
</protein>